<evidence type="ECO:0000313" key="8">
    <source>
        <dbReference type="Proteomes" id="UP000663760"/>
    </source>
</evidence>
<keyword evidence="4 5" id="KW-0539">Nucleus</keyword>
<reference evidence="7" key="1">
    <citation type="submission" date="2020-02" db="EMBL/GenBank/DDBJ databases">
        <authorList>
            <person name="Scholz U."/>
            <person name="Mascher M."/>
            <person name="Fiebig A."/>
        </authorList>
    </citation>
    <scope>NUCLEOTIDE SEQUENCE</scope>
</reference>
<evidence type="ECO:0000256" key="5">
    <source>
        <dbReference type="RuleBase" id="RU369086"/>
    </source>
</evidence>
<comment type="function">
    <text evidence="5">DNA-dependent RNA polymerase which catalyzes the transcription of DNA into RNA using the four ribonucleoside triphosphates as substrates.</text>
</comment>
<dbReference type="GO" id="GO:0005736">
    <property type="term" value="C:RNA polymerase I complex"/>
    <property type="evidence" value="ECO:0007669"/>
    <property type="project" value="TreeGrafter"/>
</dbReference>
<sequence length="220" mass="24562">MAEALRVSDADLLVYVHPSNANRIQKALCRQLSVALFAFNETFDGVLLAYSFGLPSKTARILPGLIPYLCVNVKAKLLLFSPRQDMLLEGKVVKLNKETIYVVVLGFCAAAITSENIREEFRYKIKGGHGMFSSTAHKRHVIKPGTILRFLVKSFDEEILHISGSLIPAHTGCLRWLSKHGTAEDSEFDGKKKSHNSSLAPHNVMHEHLKPLLPSQDPYR</sequence>
<evidence type="ECO:0000313" key="7">
    <source>
        <dbReference type="EMBL" id="CAA7410367.1"/>
    </source>
</evidence>
<dbReference type="EMBL" id="LR746280">
    <property type="protein sequence ID" value="CAA7410367.1"/>
    <property type="molecule type" value="Genomic_DNA"/>
</dbReference>
<evidence type="ECO:0000256" key="6">
    <source>
        <dbReference type="SAM" id="MobiDB-lite"/>
    </source>
</evidence>
<comment type="subcellular location">
    <subcellularLocation>
        <location evidence="1 5">Nucleus</location>
    </subcellularLocation>
</comment>
<keyword evidence="2 5" id="KW-0240">DNA-directed RNA polymerase</keyword>
<dbReference type="InterPro" id="IPR045113">
    <property type="entry name" value="Rpb7-like"/>
</dbReference>
<evidence type="ECO:0000256" key="3">
    <source>
        <dbReference type="ARBA" id="ARBA00023163"/>
    </source>
</evidence>
<keyword evidence="8" id="KW-1185">Reference proteome</keyword>
<dbReference type="Gene3D" id="3.30.1490.120">
    <property type="entry name" value="RNA polymerase Rpb7-like, N-terminal domain"/>
    <property type="match status" value="1"/>
</dbReference>
<dbReference type="PANTHER" id="PTHR12709:SF5">
    <property type="entry name" value="DNA-DIRECTED RNA POLYMERASE I SUBUNIT RPA43"/>
    <property type="match status" value="1"/>
</dbReference>
<dbReference type="GO" id="GO:0006352">
    <property type="term" value="P:DNA-templated transcription initiation"/>
    <property type="evidence" value="ECO:0007669"/>
    <property type="project" value="UniProtKB-UniRule"/>
</dbReference>
<protein>
    <recommendedName>
        <fullName evidence="5">DNA-directed RNA polymerase subunit</fullName>
    </recommendedName>
</protein>
<evidence type="ECO:0000256" key="4">
    <source>
        <dbReference type="ARBA" id="ARBA00023242"/>
    </source>
</evidence>
<accession>A0A7I8LK00</accession>
<organism evidence="7 8">
    <name type="scientific">Spirodela intermedia</name>
    <name type="common">Intermediate duckweed</name>
    <dbReference type="NCBI Taxonomy" id="51605"/>
    <lineage>
        <taxon>Eukaryota</taxon>
        <taxon>Viridiplantae</taxon>
        <taxon>Streptophyta</taxon>
        <taxon>Embryophyta</taxon>
        <taxon>Tracheophyta</taxon>
        <taxon>Spermatophyta</taxon>
        <taxon>Magnoliopsida</taxon>
        <taxon>Liliopsida</taxon>
        <taxon>Araceae</taxon>
        <taxon>Lemnoideae</taxon>
        <taxon>Spirodela</taxon>
    </lineage>
</organism>
<evidence type="ECO:0000256" key="1">
    <source>
        <dbReference type="ARBA" id="ARBA00004123"/>
    </source>
</evidence>
<dbReference type="AlphaFoldDB" id="A0A7I8LK00"/>
<evidence type="ECO:0000256" key="2">
    <source>
        <dbReference type="ARBA" id="ARBA00022478"/>
    </source>
</evidence>
<dbReference type="GO" id="GO:0006362">
    <property type="term" value="P:transcription elongation by RNA polymerase I"/>
    <property type="evidence" value="ECO:0007669"/>
    <property type="project" value="TreeGrafter"/>
</dbReference>
<dbReference type="PANTHER" id="PTHR12709">
    <property type="entry name" value="DNA-DIRECTED RNA POLYMERASE II, III"/>
    <property type="match status" value="1"/>
</dbReference>
<proteinExistence type="predicted"/>
<name>A0A7I8LK00_SPIIN</name>
<dbReference type="Proteomes" id="UP000663760">
    <property type="component" value="Chromosome 17"/>
</dbReference>
<keyword evidence="3 5" id="KW-0804">Transcription</keyword>
<feature type="region of interest" description="Disordered" evidence="6">
    <location>
        <begin position="185"/>
        <end position="220"/>
    </location>
</feature>
<dbReference type="OrthoDB" id="10250504at2759"/>
<gene>
    <name evidence="7" type="ORF">SI8410_17021045</name>
</gene>
<dbReference type="InterPro" id="IPR036898">
    <property type="entry name" value="RNA_pol_Rpb7-like_N_sf"/>
</dbReference>